<name>A0A1B8B0H6_FUSPO</name>
<feature type="region of interest" description="Disordered" evidence="1">
    <location>
        <begin position="69"/>
        <end position="90"/>
    </location>
</feature>
<comment type="caution">
    <text evidence="2">The sequence shown here is derived from an EMBL/GenBank/DDBJ whole genome shotgun (WGS) entry which is preliminary data.</text>
</comment>
<evidence type="ECO:0000313" key="3">
    <source>
        <dbReference type="Proteomes" id="UP000091967"/>
    </source>
</evidence>
<accession>A0A1B8B0H6</accession>
<proteinExistence type="predicted"/>
<evidence type="ECO:0000313" key="2">
    <source>
        <dbReference type="EMBL" id="OBS26186.1"/>
    </source>
</evidence>
<dbReference type="EMBL" id="LYXU01000001">
    <property type="protein sequence ID" value="OBS26186.1"/>
    <property type="molecule type" value="Genomic_DNA"/>
</dbReference>
<reference evidence="2 3" key="1">
    <citation type="submission" date="2016-06" db="EMBL/GenBank/DDBJ databases">
        <title>Living apart together: crosstalk between the core and supernumerary genomes in a fungal plant pathogen.</title>
        <authorList>
            <person name="Vanheule A."/>
            <person name="Audenaert K."/>
            <person name="Warris S."/>
            <person name="Van De Geest H."/>
            <person name="Schijlen E."/>
            <person name="Hofte M."/>
            <person name="De Saeger S."/>
            <person name="Haesaert G."/>
            <person name="Waalwijk C."/>
            <person name="Van Der Lee T."/>
        </authorList>
    </citation>
    <scope>NUCLEOTIDE SEQUENCE [LARGE SCALE GENOMIC DNA]</scope>
    <source>
        <strain evidence="2 3">2516</strain>
    </source>
</reference>
<keyword evidence="3" id="KW-1185">Reference proteome</keyword>
<organism evidence="2 3">
    <name type="scientific">Fusarium poae</name>
    <dbReference type="NCBI Taxonomy" id="36050"/>
    <lineage>
        <taxon>Eukaryota</taxon>
        <taxon>Fungi</taxon>
        <taxon>Dikarya</taxon>
        <taxon>Ascomycota</taxon>
        <taxon>Pezizomycotina</taxon>
        <taxon>Sordariomycetes</taxon>
        <taxon>Hypocreomycetidae</taxon>
        <taxon>Hypocreales</taxon>
        <taxon>Nectriaceae</taxon>
        <taxon>Fusarium</taxon>
    </lineage>
</organism>
<feature type="compositionally biased region" description="Low complexity" evidence="1">
    <location>
        <begin position="71"/>
        <end position="83"/>
    </location>
</feature>
<evidence type="ECO:0000256" key="1">
    <source>
        <dbReference type="SAM" id="MobiDB-lite"/>
    </source>
</evidence>
<gene>
    <name evidence="2" type="ORF">FPOA_00127</name>
</gene>
<protein>
    <submittedName>
        <fullName evidence="2">Uncharacterized protein</fullName>
    </submittedName>
</protein>
<sequence length="214" mass="23243">MNSEDGSSASVPINFDDSDAAWLLETLSPSISIDNMNDLGDDSSSTMLPPSISIDNMNDLEQDGSSASVPIIINDSGDDSSSATPPPSISIDNDYSLKQFPTSVPAEIAPSSLQIYRRQFSRQLKWLRETSPRGELSSVITNSNGLPTATTIFYQVPIYFIPVGATIEDLHCLFMKANVQRWLQQASADTKVFVARMGNIADELKARPLTTHVG</sequence>
<dbReference type="AlphaFoldDB" id="A0A1B8B0H6"/>
<dbReference type="Proteomes" id="UP000091967">
    <property type="component" value="Unassembled WGS sequence"/>
</dbReference>